<comment type="caution">
    <text evidence="2">The sequence shown here is derived from an EMBL/GenBank/DDBJ whole genome shotgun (WGS) entry which is preliminary data.</text>
</comment>
<dbReference type="SUPFAM" id="SSF49265">
    <property type="entry name" value="Fibronectin type III"/>
    <property type="match status" value="1"/>
</dbReference>
<keyword evidence="3" id="KW-1185">Reference proteome</keyword>
<dbReference type="InterPro" id="IPR013783">
    <property type="entry name" value="Ig-like_fold"/>
</dbReference>
<feature type="compositionally biased region" description="Polar residues" evidence="1">
    <location>
        <begin position="461"/>
        <end position="474"/>
    </location>
</feature>
<proteinExistence type="predicted"/>
<evidence type="ECO:0000256" key="1">
    <source>
        <dbReference type="SAM" id="MobiDB-lite"/>
    </source>
</evidence>
<organism evidence="2 3">
    <name type="scientific">Symbiodinium microadriaticum</name>
    <name type="common">Dinoflagellate</name>
    <name type="synonym">Zooxanthella microadriatica</name>
    <dbReference type="NCBI Taxonomy" id="2951"/>
    <lineage>
        <taxon>Eukaryota</taxon>
        <taxon>Sar</taxon>
        <taxon>Alveolata</taxon>
        <taxon>Dinophyceae</taxon>
        <taxon>Suessiales</taxon>
        <taxon>Symbiodiniaceae</taxon>
        <taxon>Symbiodinium</taxon>
    </lineage>
</organism>
<dbReference type="CDD" id="cd00063">
    <property type="entry name" value="FN3"/>
    <property type="match status" value="1"/>
</dbReference>
<dbReference type="Gene3D" id="2.60.40.10">
    <property type="entry name" value="Immunoglobulins"/>
    <property type="match status" value="1"/>
</dbReference>
<dbReference type="OrthoDB" id="430401at2759"/>
<dbReference type="InterPro" id="IPR036116">
    <property type="entry name" value="FN3_sf"/>
</dbReference>
<name>A0A1Q9CA23_SYMMI</name>
<sequence length="776" mass="81363">MERGIDNLKSSLTVANPEDDDVSREVYLGVVKSYNDRRGFGFLACTETADRFGRDVYMPKAEATMAALLAAGVDREAGISMVMNGNCGAAATAAAVAAAPRGPDAAKAAAAAAQQVEKVQEGEKSTAPRLAEEDIVFFRVRLSVEGYPQAVCVQRLRKVTGSVLLAPSHTKGSIVSEEAVAVCGRKEVVFDTEACGQLRLIPGDVVTFCIPEAEEKLGAVAKPAPSPAPGAKMISLCTTSRAGGTVLGCFTLDLPRTHPENVLHAPMRANLKLPCHAFGDKLVLARLTDDLDEAELMRFFSKQGATGAIVAHARACSFASVSFASIADVARFLGRIAHAFADDRGTLVARLLPLDPKLDAIATLPALPAPQLSAKDSSGEDLEAGALLVLWSPLVLAVAYSVELRPAGADGPWASVDVGSKMGNNSHRFDSTTSSCKVTSLHLSTRYEARVSYFTDCGTTSEASEASEPCTPSQGDAKAGPKTVTPVTAVQGVGAGVTATNPPHARAPEYVAPVAPHYPPSLSTLPPAPTSSWSGWSTTEAYPPPLPLPQAVPPPDPFAGYPPPAPVPAPPPPAWRSPAGLVVPPPAAPELQTCDDRGFALNVMWPCVLQAVSYVVEIRAGDGTTFERFVRAAPEAKLGLVVEMRVAGLRPAPPPGRFYLAQVRSVGADGWESPPGPSTWSAPLICPDLSSLDPNELREREGVYLLSAQPGLSASATPWEPKSWKGPEILSTSEPAKDFGYGWHPGMPPPPANPPILGSATIVDDSAKSEECLILD</sequence>
<evidence type="ECO:0000313" key="3">
    <source>
        <dbReference type="Proteomes" id="UP000186817"/>
    </source>
</evidence>
<feature type="region of interest" description="Disordered" evidence="1">
    <location>
        <begin position="461"/>
        <end position="482"/>
    </location>
</feature>
<dbReference type="InterPro" id="IPR003961">
    <property type="entry name" value="FN3_dom"/>
</dbReference>
<dbReference type="PROSITE" id="PS50853">
    <property type="entry name" value="FN3"/>
    <property type="match status" value="1"/>
</dbReference>
<dbReference type="Proteomes" id="UP000186817">
    <property type="component" value="Unassembled WGS sequence"/>
</dbReference>
<protein>
    <submittedName>
        <fullName evidence="2">Uncharacterized protein</fullName>
    </submittedName>
</protein>
<dbReference type="AlphaFoldDB" id="A0A1Q9CA23"/>
<dbReference type="EMBL" id="LSRX01001449">
    <property type="protein sequence ID" value="OLP79775.1"/>
    <property type="molecule type" value="Genomic_DNA"/>
</dbReference>
<evidence type="ECO:0000313" key="2">
    <source>
        <dbReference type="EMBL" id="OLP79775.1"/>
    </source>
</evidence>
<dbReference type="OMA" id="THPENVL"/>
<gene>
    <name evidence="2" type="ORF">AK812_SmicGene39908</name>
</gene>
<reference evidence="2 3" key="1">
    <citation type="submission" date="2016-02" db="EMBL/GenBank/DDBJ databases">
        <title>Genome analysis of coral dinoflagellate symbionts highlights evolutionary adaptations to a symbiotic lifestyle.</title>
        <authorList>
            <person name="Aranda M."/>
            <person name="Li Y."/>
            <person name="Liew Y.J."/>
            <person name="Baumgarten S."/>
            <person name="Simakov O."/>
            <person name="Wilson M."/>
            <person name="Piel J."/>
            <person name="Ashoor H."/>
            <person name="Bougouffa S."/>
            <person name="Bajic V.B."/>
            <person name="Ryu T."/>
            <person name="Ravasi T."/>
            <person name="Bayer T."/>
            <person name="Micklem G."/>
            <person name="Kim H."/>
            <person name="Bhak J."/>
            <person name="Lajeunesse T.C."/>
            <person name="Voolstra C.R."/>
        </authorList>
    </citation>
    <scope>NUCLEOTIDE SEQUENCE [LARGE SCALE GENOMIC DNA]</scope>
    <source>
        <strain evidence="2 3">CCMP2467</strain>
    </source>
</reference>
<accession>A0A1Q9CA23</accession>